<evidence type="ECO:0000313" key="4">
    <source>
        <dbReference type="Proteomes" id="UP000601041"/>
    </source>
</evidence>
<evidence type="ECO:0000313" key="3">
    <source>
        <dbReference type="EMBL" id="CAD7037186.1"/>
    </source>
</evidence>
<dbReference type="InterPro" id="IPR013225">
    <property type="entry name" value="PaaX_C"/>
</dbReference>
<comment type="caution">
    <text evidence="3">The sequence shown here is derived from an EMBL/GenBank/DDBJ whole genome shotgun (WGS) entry which is preliminary data.</text>
</comment>
<dbReference type="PANTHER" id="PTHR30319:SF1">
    <property type="entry name" value="TRANSCRIPTIONAL REPRESSOR PAAX"/>
    <property type="match status" value="1"/>
</dbReference>
<protein>
    <submittedName>
        <fullName evidence="3">PaaX family transcriptional regulator</fullName>
    </submittedName>
</protein>
<feature type="domain" description="Transcriptional repressor PaaX-like C-terminal" evidence="2">
    <location>
        <begin position="175"/>
        <end position="263"/>
    </location>
</feature>
<dbReference type="Proteomes" id="UP000601041">
    <property type="component" value="Unassembled WGS sequence"/>
</dbReference>
<proteinExistence type="predicted"/>
<dbReference type="Gene3D" id="1.10.10.10">
    <property type="entry name" value="Winged helix-like DNA-binding domain superfamily/Winged helix DNA-binding domain"/>
    <property type="match status" value="1"/>
</dbReference>
<dbReference type="InterPro" id="IPR011965">
    <property type="entry name" value="PaaX_trns_reg"/>
</dbReference>
<dbReference type="InterPro" id="IPR036388">
    <property type="entry name" value="WH-like_DNA-bd_sf"/>
</dbReference>
<organism evidence="3 4">
    <name type="scientific">Pseudorhizobium halotolerans</name>
    <dbReference type="NCBI Taxonomy" id="1233081"/>
    <lineage>
        <taxon>Bacteria</taxon>
        <taxon>Pseudomonadati</taxon>
        <taxon>Pseudomonadota</taxon>
        <taxon>Alphaproteobacteria</taxon>
        <taxon>Hyphomicrobiales</taxon>
        <taxon>Rhizobiaceae</taxon>
        <taxon>Rhizobium/Agrobacterium group</taxon>
        <taxon>Pseudorhizobium</taxon>
    </lineage>
</organism>
<dbReference type="Pfam" id="PF07848">
    <property type="entry name" value="PaaX"/>
    <property type="match status" value="1"/>
</dbReference>
<evidence type="ECO:0000259" key="2">
    <source>
        <dbReference type="Pfam" id="PF08223"/>
    </source>
</evidence>
<dbReference type="Pfam" id="PF08223">
    <property type="entry name" value="PaaX_C"/>
    <property type="match status" value="1"/>
</dbReference>
<feature type="domain" description="Transcriptional repressor PaaX-like N-terminal" evidence="1">
    <location>
        <begin position="29"/>
        <end position="94"/>
    </location>
</feature>
<dbReference type="InterPro" id="IPR012906">
    <property type="entry name" value="PaaX-like_N"/>
</dbReference>
<dbReference type="PIRSF" id="PIRSF020623">
    <property type="entry name" value="PaaX"/>
    <property type="match status" value="1"/>
</dbReference>
<reference evidence="3 4" key="1">
    <citation type="submission" date="2020-11" db="EMBL/GenBank/DDBJ databases">
        <authorList>
            <person name="Lassalle F."/>
        </authorList>
    </citation>
    <scope>NUCLEOTIDE SEQUENCE [LARGE SCALE GENOMIC DNA]</scope>
    <source>
        <strain evidence="3 4">AB21</strain>
    </source>
</reference>
<gene>
    <name evidence="3" type="ORF">RHAB21_02622</name>
</gene>
<keyword evidence="4" id="KW-1185">Reference proteome</keyword>
<dbReference type="EMBL" id="CABFWE030000005">
    <property type="protein sequence ID" value="CAD7037186.1"/>
    <property type="molecule type" value="Genomic_DNA"/>
</dbReference>
<evidence type="ECO:0000259" key="1">
    <source>
        <dbReference type="Pfam" id="PF07848"/>
    </source>
</evidence>
<dbReference type="PANTHER" id="PTHR30319">
    <property type="entry name" value="PHENYLACETIC ACID REGULATOR-RELATED TRANSCRIPTIONAL REPRESSOR"/>
    <property type="match status" value="1"/>
</dbReference>
<dbReference type="Gene3D" id="1.20.58.1460">
    <property type="match status" value="1"/>
</dbReference>
<sequence>MGVANAVSGRMRNESDPIADLARDLRLNAAAFIVTIYGDVVVPRGGVLWTGTLIDLCARVGINESLVRTAVSRLVAARQLQGERIGRRSYYRLDASARAAFDQAAGLLYGHDVPARGWQVIHAPELSPEEGRRQRLGHMGGSVFIRPDRGQAAPSGALTLHAVDPDDPAGLAQFWDLSALQAGYEEIIERFAPLERSISARTLSDADAVMARLLLVHAYRHVLLRDPRLPQAALPPGWSGHDARDLFRRLYLRLTPAAERHIAARCEGEEGALPAQTVASRDRLLEPTI</sequence>
<accession>A0ABN7JLI7</accession>
<name>A0ABN7JLI7_9HYPH</name>